<dbReference type="Proteomes" id="UP000234530">
    <property type="component" value="Chromosome"/>
</dbReference>
<accession>A0A2H5F2D5</accession>
<evidence type="ECO:0000256" key="1">
    <source>
        <dbReference type="ARBA" id="ARBA00004117"/>
    </source>
</evidence>
<reference evidence="3 4" key="1">
    <citation type="journal article" date="2013" name="Antonie Van Leeuwenhoek">
        <title>Paracoccus zhejiangensis sp. nov., isolated from activated sludge in wastewater-treatment system.</title>
        <authorList>
            <person name="Wu Z.G."/>
            <person name="Zhang D.F."/>
            <person name="Liu Y.L."/>
            <person name="Wang F."/>
            <person name="Jiang X."/>
            <person name="Li C."/>
            <person name="Li S.P."/>
            <person name="Hong Q."/>
            <person name="Li W.J."/>
        </authorList>
    </citation>
    <scope>NUCLEOTIDE SEQUENCE [LARGE SCALE GENOMIC DNA]</scope>
    <source>
        <strain evidence="3 4">J6</strain>
    </source>
</reference>
<dbReference type="InterPro" id="IPR001444">
    <property type="entry name" value="Flag_bb_rod_N"/>
</dbReference>
<comment type="subcellular location">
    <subcellularLocation>
        <location evidence="1">Bacterial flagellum basal body</location>
    </subcellularLocation>
</comment>
<dbReference type="AlphaFoldDB" id="A0A2H5F2D5"/>
<keyword evidence="4" id="KW-1185">Reference proteome</keyword>
<dbReference type="EMBL" id="CP025430">
    <property type="protein sequence ID" value="AUH65693.1"/>
    <property type="molecule type" value="Genomic_DNA"/>
</dbReference>
<dbReference type="KEGG" id="pzh:CX676_17310"/>
<feature type="domain" description="Flagellar basal body rod protein N-terminal" evidence="2">
    <location>
        <begin position="18"/>
        <end position="37"/>
    </location>
</feature>
<keyword evidence="3" id="KW-0966">Cell projection</keyword>
<sequence>MFDRIELISMSRAMTDHAAQRQTVVARNIANADTPGYLARDLAPFAASYRAVAADPLRGTNPRHLTDPFTGGGIARTLADQGEISPNGNSVSLETEMVKTAELRSEHDLSLGVYRSALDMLRTSIGRRG</sequence>
<gene>
    <name evidence="3" type="primary">flgB</name>
    <name evidence="3" type="ORF">CX676_17310</name>
</gene>
<dbReference type="Pfam" id="PF00460">
    <property type="entry name" value="Flg_bb_rod"/>
    <property type="match status" value="1"/>
</dbReference>
<evidence type="ECO:0000313" key="4">
    <source>
        <dbReference type="Proteomes" id="UP000234530"/>
    </source>
</evidence>
<keyword evidence="3" id="KW-0969">Cilium</keyword>
<evidence type="ECO:0000313" key="3">
    <source>
        <dbReference type="EMBL" id="AUH65693.1"/>
    </source>
</evidence>
<name>A0A2H5F2D5_9RHOB</name>
<keyword evidence="3" id="KW-0282">Flagellum</keyword>
<dbReference type="RefSeq" id="WP_101753666.1">
    <property type="nucleotide sequence ID" value="NZ_CP025430.1"/>
</dbReference>
<dbReference type="OrthoDB" id="9788334at2"/>
<proteinExistence type="predicted"/>
<evidence type="ECO:0000259" key="2">
    <source>
        <dbReference type="Pfam" id="PF00460"/>
    </source>
</evidence>
<dbReference type="NCBIfam" id="NF009270">
    <property type="entry name" value="PRK12627.1"/>
    <property type="match status" value="1"/>
</dbReference>
<organism evidence="3 4">
    <name type="scientific">Paracoccus zhejiangensis</name>
    <dbReference type="NCBI Taxonomy" id="1077935"/>
    <lineage>
        <taxon>Bacteria</taxon>
        <taxon>Pseudomonadati</taxon>
        <taxon>Pseudomonadota</taxon>
        <taxon>Alphaproteobacteria</taxon>
        <taxon>Rhodobacterales</taxon>
        <taxon>Paracoccaceae</taxon>
        <taxon>Paracoccus</taxon>
    </lineage>
</organism>
<dbReference type="GO" id="GO:0009425">
    <property type="term" value="C:bacterial-type flagellum basal body"/>
    <property type="evidence" value="ECO:0007669"/>
    <property type="project" value="UniProtKB-SubCell"/>
</dbReference>
<protein>
    <submittedName>
        <fullName evidence="3">Flagellar basal body rod protein FlgB</fullName>
    </submittedName>
</protein>